<dbReference type="InterPro" id="IPR032418">
    <property type="entry name" value="E1_FCCH"/>
</dbReference>
<dbReference type="InterPro" id="IPR000594">
    <property type="entry name" value="ThiF_NAD_FAD-bd"/>
</dbReference>
<dbReference type="PRINTS" id="PR01849">
    <property type="entry name" value="UBIQUITINACT"/>
</dbReference>
<dbReference type="Proteomes" id="UP000663882">
    <property type="component" value="Unassembled WGS sequence"/>
</dbReference>
<feature type="domain" description="THIF-type NAD/FAD binding fold" evidence="3">
    <location>
        <begin position="441"/>
        <end position="552"/>
    </location>
</feature>
<feature type="domain" description="Ubiquitin-activating enzyme E1 FCCH" evidence="4">
    <location>
        <begin position="108"/>
        <end position="181"/>
    </location>
</feature>
<evidence type="ECO:0000256" key="2">
    <source>
        <dbReference type="ARBA" id="ARBA00043952"/>
    </source>
</evidence>
<dbReference type="Gene3D" id="3.40.50.720">
    <property type="entry name" value="NAD(P)-binding Rossmann-like Domain"/>
    <property type="match status" value="3"/>
</dbReference>
<evidence type="ECO:0000259" key="3">
    <source>
        <dbReference type="Pfam" id="PF00899"/>
    </source>
</evidence>
<proteinExistence type="inferred from homology"/>
<evidence type="ECO:0000256" key="1">
    <source>
        <dbReference type="ARBA" id="ARBA00005673"/>
    </source>
</evidence>
<dbReference type="Pfam" id="PF00899">
    <property type="entry name" value="ThiF"/>
    <property type="match status" value="2"/>
</dbReference>
<feature type="domain" description="Ubiquitin-activating enzyme E1 FCCH" evidence="4">
    <location>
        <begin position="32"/>
        <end position="77"/>
    </location>
</feature>
<dbReference type="InterPro" id="IPR042302">
    <property type="entry name" value="E1_FCCH_sf"/>
</dbReference>
<dbReference type="EMBL" id="CAJNOO010002671">
    <property type="protein sequence ID" value="CAF1288302.1"/>
    <property type="molecule type" value="Genomic_DNA"/>
</dbReference>
<sequence length="559" mass="63206">MATDLECQTSITTPEIDERLYPRQLFVFQDEIGVVSIATYTKHGFEDGSYVTVHDVKGITEMNDREFKITVLVRQIFCDFGQNFKVLDTNGEDSITEEIVNSISHDEIGVVSIATYTKHGFEDGSYVTVHDVKGMTEINDREFKITVLGRERLCLDPYTFTIGDTRNFGVYKGSGTVTEVKKAETVHFMSMSANLHLSFQGLSLFQNQYNALPQPWNDKLNRENDEQVLTDQLNKHWIRLFAKTCTGDLCPIQSVIVGIVAQEAIKVRRISFIHSCFVLFLSSSDRKVYANSANTRSNFSSKQSRYYSQEIVFDEDFQDKLGNAKYFLIGSGAVGCEILKNFAMMGIGCGRDGTVFVSNMDSIKISDLHRQFLFCSRDIGDDADKFYEIVEKLNRENGEQVLTDQLNKHWIRLFAKTCTGDLCPIQSVIGGIAAQEAIKTGPGTVGCEILKNFAMMGIVRGRDGTVFVSDMDSIKISNLHRQFLFRSRDIGKMKSTVAAQSIKVINPNMHVHAYVDRVLPETEHIYKDHFFQQLDGLVTAVDNVKTRKYFDNIQITDID</sequence>
<dbReference type="GO" id="GO:0019781">
    <property type="term" value="F:NEDD8 activating enzyme activity"/>
    <property type="evidence" value="ECO:0007669"/>
    <property type="project" value="TreeGrafter"/>
</dbReference>
<dbReference type="InterPro" id="IPR032420">
    <property type="entry name" value="E1_4HB"/>
</dbReference>
<dbReference type="Pfam" id="PF16190">
    <property type="entry name" value="E1_FCCH"/>
    <property type="match status" value="2"/>
</dbReference>
<dbReference type="OrthoDB" id="10252231at2759"/>
<dbReference type="GO" id="GO:0005737">
    <property type="term" value="C:cytoplasm"/>
    <property type="evidence" value="ECO:0007669"/>
    <property type="project" value="TreeGrafter"/>
</dbReference>
<dbReference type="InterPro" id="IPR000011">
    <property type="entry name" value="UBQ/SUMO-activ_enz_E1-like"/>
</dbReference>
<name>A0A815CQJ1_9BILA</name>
<organism evidence="6 7">
    <name type="scientific">Rotaria sordida</name>
    <dbReference type="NCBI Taxonomy" id="392033"/>
    <lineage>
        <taxon>Eukaryota</taxon>
        <taxon>Metazoa</taxon>
        <taxon>Spiralia</taxon>
        <taxon>Gnathifera</taxon>
        <taxon>Rotifera</taxon>
        <taxon>Eurotatoria</taxon>
        <taxon>Bdelloidea</taxon>
        <taxon>Philodinida</taxon>
        <taxon>Philodinidae</taxon>
        <taxon>Rotaria</taxon>
    </lineage>
</organism>
<dbReference type="PANTHER" id="PTHR10953:SF4">
    <property type="entry name" value="UBIQUITIN-ACTIVATING ENZYME E1 C-TERMINAL DOMAIN-CONTAINING PROTEIN"/>
    <property type="match status" value="1"/>
</dbReference>
<dbReference type="GO" id="GO:0005634">
    <property type="term" value="C:nucleus"/>
    <property type="evidence" value="ECO:0007669"/>
    <property type="project" value="TreeGrafter"/>
</dbReference>
<dbReference type="Gene3D" id="2.40.30.180">
    <property type="entry name" value="Ubiquitin-activating enzyme E1, FCCH domain"/>
    <property type="match status" value="2"/>
</dbReference>
<feature type="domain" description="Ubiquitin-activating enzyme E1 four-helix bundle" evidence="5">
    <location>
        <begin position="189"/>
        <end position="218"/>
    </location>
</feature>
<dbReference type="InterPro" id="IPR035985">
    <property type="entry name" value="Ubiquitin-activating_enz"/>
</dbReference>
<accession>A0A815CQJ1</accession>
<dbReference type="GO" id="GO:0045116">
    <property type="term" value="P:protein neddylation"/>
    <property type="evidence" value="ECO:0007669"/>
    <property type="project" value="TreeGrafter"/>
</dbReference>
<evidence type="ECO:0000313" key="7">
    <source>
        <dbReference type="Proteomes" id="UP000663882"/>
    </source>
</evidence>
<dbReference type="SUPFAM" id="SSF69572">
    <property type="entry name" value="Activating enzymes of the ubiquitin-like proteins"/>
    <property type="match status" value="3"/>
</dbReference>
<gene>
    <name evidence="6" type="ORF">RFH988_LOCUS29074</name>
</gene>
<reference evidence="6" key="1">
    <citation type="submission" date="2021-02" db="EMBL/GenBank/DDBJ databases">
        <authorList>
            <person name="Nowell W R."/>
        </authorList>
    </citation>
    <scope>NUCLEOTIDE SEQUENCE</scope>
</reference>
<dbReference type="InterPro" id="IPR045886">
    <property type="entry name" value="ThiF/MoeB/HesA"/>
</dbReference>
<comment type="similarity">
    <text evidence="1">Belongs to the ubiquitin-activating E1 family.</text>
</comment>
<evidence type="ECO:0000259" key="5">
    <source>
        <dbReference type="Pfam" id="PF16191"/>
    </source>
</evidence>
<protein>
    <recommendedName>
        <fullName evidence="8">Ubiquitin-activating enzyme E1</fullName>
    </recommendedName>
</protein>
<dbReference type="PANTHER" id="PTHR10953">
    <property type="entry name" value="UBIQUITIN-ACTIVATING ENZYME E1"/>
    <property type="match status" value="1"/>
</dbReference>
<evidence type="ECO:0008006" key="8">
    <source>
        <dbReference type="Google" id="ProtNLM"/>
    </source>
</evidence>
<comment type="caution">
    <text evidence="6">The sequence shown here is derived from an EMBL/GenBank/DDBJ whole genome shotgun (WGS) entry which is preliminary data.</text>
</comment>
<dbReference type="Pfam" id="PF16191">
    <property type="entry name" value="E1_4HB"/>
    <property type="match status" value="1"/>
</dbReference>
<dbReference type="AlphaFoldDB" id="A0A815CQJ1"/>
<evidence type="ECO:0000313" key="6">
    <source>
        <dbReference type="EMBL" id="CAF1288302.1"/>
    </source>
</evidence>
<comment type="pathway">
    <text evidence="2">Protein modification.</text>
</comment>
<evidence type="ECO:0000259" key="4">
    <source>
        <dbReference type="Pfam" id="PF16190"/>
    </source>
</evidence>
<feature type="domain" description="THIF-type NAD/FAD binding fold" evidence="3">
    <location>
        <begin position="312"/>
        <end position="394"/>
    </location>
</feature>